<dbReference type="InterPro" id="IPR034718">
    <property type="entry name" value="RlpA"/>
</dbReference>
<dbReference type="PANTHER" id="PTHR34183:SF1">
    <property type="entry name" value="ENDOLYTIC PEPTIDOGLYCAN TRANSGLYCOSYLASE RLPA"/>
    <property type="match status" value="1"/>
</dbReference>
<accession>A0A6S6T9F7</accession>
<reference evidence="6" key="1">
    <citation type="submission" date="2020-01" db="EMBL/GenBank/DDBJ databases">
        <authorList>
            <person name="Meier V. D."/>
            <person name="Meier V D."/>
        </authorList>
    </citation>
    <scope>NUCLEOTIDE SEQUENCE</scope>
    <source>
        <strain evidence="6">HLG_WM_MAG_06</strain>
    </source>
</reference>
<dbReference type="GO" id="GO:0008932">
    <property type="term" value="F:lytic endotransglycosylase activity"/>
    <property type="evidence" value="ECO:0007669"/>
    <property type="project" value="UniProtKB-UniRule"/>
</dbReference>
<keyword evidence="2 3" id="KW-0961">Cell wall biogenesis/degradation</keyword>
<feature type="domain" description="RlpA-like protein double-psi beta-barrel" evidence="5">
    <location>
        <begin position="53"/>
        <end position="138"/>
    </location>
</feature>
<evidence type="ECO:0000313" key="6">
    <source>
        <dbReference type="EMBL" id="CAA6819951.1"/>
    </source>
</evidence>
<dbReference type="GO" id="GO:0071555">
    <property type="term" value="P:cell wall organization"/>
    <property type="evidence" value="ECO:0007669"/>
    <property type="project" value="UniProtKB-KW"/>
</dbReference>
<dbReference type="NCBIfam" id="TIGR00413">
    <property type="entry name" value="rlpA"/>
    <property type="match status" value="1"/>
</dbReference>
<evidence type="ECO:0000256" key="2">
    <source>
        <dbReference type="ARBA" id="ARBA00023316"/>
    </source>
</evidence>
<keyword evidence="1 3" id="KW-0456">Lyase</keyword>
<dbReference type="InterPro" id="IPR036908">
    <property type="entry name" value="RlpA-like_sf"/>
</dbReference>
<dbReference type="GO" id="GO:0000270">
    <property type="term" value="P:peptidoglycan metabolic process"/>
    <property type="evidence" value="ECO:0007669"/>
    <property type="project" value="UniProtKB-UniRule"/>
</dbReference>
<name>A0A6S6T9F7_9BACT</name>
<dbReference type="HAMAP" id="MF_02071">
    <property type="entry name" value="RlpA"/>
    <property type="match status" value="1"/>
</dbReference>
<comment type="function">
    <text evidence="3">Lytic transglycosylase with a strong preference for naked glycan strands that lack stem peptides.</text>
</comment>
<dbReference type="AlphaFoldDB" id="A0A6S6T9F7"/>
<dbReference type="InterPro" id="IPR009009">
    <property type="entry name" value="RlpA-like_DPBB"/>
</dbReference>
<comment type="similarity">
    <text evidence="3 4">Belongs to the RlpA family.</text>
</comment>
<evidence type="ECO:0000256" key="4">
    <source>
        <dbReference type="RuleBase" id="RU003495"/>
    </source>
</evidence>
<dbReference type="Gene3D" id="2.40.40.10">
    <property type="entry name" value="RlpA-like domain"/>
    <property type="match status" value="1"/>
</dbReference>
<dbReference type="InterPro" id="IPR012997">
    <property type="entry name" value="RplA"/>
</dbReference>
<evidence type="ECO:0000259" key="5">
    <source>
        <dbReference type="Pfam" id="PF03330"/>
    </source>
</evidence>
<organism evidence="6">
    <name type="scientific">uncultured Sulfurovum sp</name>
    <dbReference type="NCBI Taxonomy" id="269237"/>
    <lineage>
        <taxon>Bacteria</taxon>
        <taxon>Pseudomonadati</taxon>
        <taxon>Campylobacterota</taxon>
        <taxon>Epsilonproteobacteria</taxon>
        <taxon>Campylobacterales</taxon>
        <taxon>Sulfurovaceae</taxon>
        <taxon>Sulfurovum</taxon>
        <taxon>environmental samples</taxon>
    </lineage>
</organism>
<dbReference type="SUPFAM" id="SSF50685">
    <property type="entry name" value="Barwin-like endoglucanases"/>
    <property type="match status" value="1"/>
</dbReference>
<dbReference type="Pfam" id="PF03330">
    <property type="entry name" value="DPBB_1"/>
    <property type="match status" value="1"/>
</dbReference>
<evidence type="ECO:0000256" key="1">
    <source>
        <dbReference type="ARBA" id="ARBA00023239"/>
    </source>
</evidence>
<protein>
    <recommendedName>
        <fullName evidence="3">Probable endolytic peptidoglycan transglycosylase RlpA</fullName>
        <ecNumber evidence="3">4.2.2.-</ecNumber>
    </recommendedName>
</protein>
<sequence>MISKIVMMFIILSTFLFPLSKTDKIIRASLYPYTIKGITYYPHKVDVGEKKEVLASWYGEYFHGRKTAMGDIYNMYAYTAAHKTYPLGTTLLVTNPVNNKSLKVKINDRGPFWNDRGLDLSMGAAEYLDTKQKGVAKVIIEVLSVPTITGFNMPLKRKQPLKPVYNVGHSATSYATITENSNKALFEIGIFHKKTEAKKYLKKLNKHFPKAYILKDEFNYKVKFFLSSNEDLAIKKLKNLKKKGLITGYGVCWSYD</sequence>
<dbReference type="EC" id="4.2.2.-" evidence="3"/>
<dbReference type="EMBL" id="CACVAP010000093">
    <property type="protein sequence ID" value="CAA6819951.1"/>
    <property type="molecule type" value="Genomic_DNA"/>
</dbReference>
<gene>
    <name evidence="3" type="primary">rlpA</name>
    <name evidence="6" type="ORF">HELGO_WM1432</name>
</gene>
<dbReference type="PANTHER" id="PTHR34183">
    <property type="entry name" value="ENDOLYTIC PEPTIDOGLYCAN TRANSGLYCOSYLASE RLPA"/>
    <property type="match status" value="1"/>
</dbReference>
<dbReference type="CDD" id="cd22268">
    <property type="entry name" value="DPBB_RlpA-like"/>
    <property type="match status" value="1"/>
</dbReference>
<evidence type="ECO:0000256" key="3">
    <source>
        <dbReference type="HAMAP-Rule" id="MF_02071"/>
    </source>
</evidence>
<keyword evidence="6" id="KW-0449">Lipoprotein</keyword>
<proteinExistence type="inferred from homology"/>